<comment type="similarity">
    <text evidence="1">Belongs to the LysR transcriptional regulatory family.</text>
</comment>
<dbReference type="InterPro" id="IPR000847">
    <property type="entry name" value="LysR_HTH_N"/>
</dbReference>
<keyword evidence="2" id="KW-0805">Transcription regulation</keyword>
<dbReference type="GO" id="GO:0003677">
    <property type="term" value="F:DNA binding"/>
    <property type="evidence" value="ECO:0007669"/>
    <property type="project" value="UniProtKB-KW"/>
</dbReference>
<dbReference type="PRINTS" id="PR00039">
    <property type="entry name" value="HTHLYSR"/>
</dbReference>
<dbReference type="GO" id="GO:0032993">
    <property type="term" value="C:protein-DNA complex"/>
    <property type="evidence" value="ECO:0007669"/>
    <property type="project" value="TreeGrafter"/>
</dbReference>
<dbReference type="PANTHER" id="PTHR30346:SF28">
    <property type="entry name" value="HTH-TYPE TRANSCRIPTIONAL REGULATOR CYNR"/>
    <property type="match status" value="1"/>
</dbReference>
<dbReference type="InterPro" id="IPR036390">
    <property type="entry name" value="WH_DNA-bd_sf"/>
</dbReference>
<accession>A0A3E2VBB8</accession>
<comment type="caution">
    <text evidence="5">The sequence shown here is derived from an EMBL/GenBank/DDBJ whole genome shotgun (WGS) entry which is preliminary data.</text>
</comment>
<dbReference type="InterPro" id="IPR005119">
    <property type="entry name" value="LysR_subst-bd"/>
</dbReference>
<evidence type="ECO:0000256" key="3">
    <source>
        <dbReference type="ARBA" id="ARBA00023125"/>
    </source>
</evidence>
<keyword evidence="3" id="KW-0238">DNA-binding</keyword>
<dbReference type="Gene3D" id="3.40.190.290">
    <property type="match status" value="1"/>
</dbReference>
<dbReference type="CDD" id="cd05466">
    <property type="entry name" value="PBP2_LTTR_substrate"/>
    <property type="match status" value="1"/>
</dbReference>
<dbReference type="InterPro" id="IPR036388">
    <property type="entry name" value="WH-like_DNA-bd_sf"/>
</dbReference>
<gene>
    <name evidence="5" type="ORF">GPL26_16785</name>
</gene>
<evidence type="ECO:0000256" key="1">
    <source>
        <dbReference type="ARBA" id="ARBA00009437"/>
    </source>
</evidence>
<name>A0A3E2VBB8_9FIRM</name>
<dbReference type="PROSITE" id="PS50931">
    <property type="entry name" value="HTH_LYSR"/>
    <property type="match status" value="1"/>
</dbReference>
<dbReference type="SUPFAM" id="SSF53850">
    <property type="entry name" value="Periplasmic binding protein-like II"/>
    <property type="match status" value="1"/>
</dbReference>
<dbReference type="PANTHER" id="PTHR30346">
    <property type="entry name" value="TRANSCRIPTIONAL DUAL REGULATOR HCAR-RELATED"/>
    <property type="match status" value="1"/>
</dbReference>
<dbReference type="Proteomes" id="UP000708338">
    <property type="component" value="Unassembled WGS sequence"/>
</dbReference>
<evidence type="ECO:0000313" key="5">
    <source>
        <dbReference type="EMBL" id="MBT9811284.1"/>
    </source>
</evidence>
<dbReference type="Gene3D" id="1.10.10.10">
    <property type="entry name" value="Winged helix-like DNA-binding domain superfamily/Winged helix DNA-binding domain"/>
    <property type="match status" value="1"/>
</dbReference>
<sequence>MYDKHLDSFIVIAESGSFSSAADKLFISRTALIQQINLLEKELGFQLFNRHNKGVCLTPSGEYFYQEAKKVIHISNTVLMRCKELEERSRETIRIGTLPNFTAELLPQICRKFTEQYPNINLQFIEYPLERYFKNFLNNNFDITTEYMCGYMFEDHGYSFVKLMEDKHCCGMSPRHPLARKERITVHDLHGQKIMMYARGITRADDRLRDYIGAVAPDVQIIDIRHYGSSLPLKCELDNLILIYYSMYWKSFPSLATLPMDMTMDFPIDIGLGYRVDSNNAVKQFIGLAKSMYPFNK</sequence>
<dbReference type="RefSeq" id="WP_007863215.1">
    <property type="nucleotide sequence ID" value="NZ_CABJDD010000011.1"/>
</dbReference>
<dbReference type="EMBL" id="WQPS01000022">
    <property type="protein sequence ID" value="MBT9811284.1"/>
    <property type="molecule type" value="Genomic_DNA"/>
</dbReference>
<evidence type="ECO:0000256" key="2">
    <source>
        <dbReference type="ARBA" id="ARBA00023015"/>
    </source>
</evidence>
<keyword evidence="4" id="KW-0804">Transcription</keyword>
<dbReference type="SUPFAM" id="SSF46785">
    <property type="entry name" value="Winged helix' DNA-binding domain"/>
    <property type="match status" value="1"/>
</dbReference>
<evidence type="ECO:0000256" key="4">
    <source>
        <dbReference type="ARBA" id="ARBA00023163"/>
    </source>
</evidence>
<dbReference type="GO" id="GO:0003700">
    <property type="term" value="F:DNA-binding transcription factor activity"/>
    <property type="evidence" value="ECO:0007669"/>
    <property type="project" value="InterPro"/>
</dbReference>
<protein>
    <submittedName>
        <fullName evidence="5">LysR family transcriptional regulator</fullName>
    </submittedName>
</protein>
<dbReference type="Pfam" id="PF00126">
    <property type="entry name" value="HTH_1"/>
    <property type="match status" value="1"/>
</dbReference>
<evidence type="ECO:0000313" key="6">
    <source>
        <dbReference type="Proteomes" id="UP000708338"/>
    </source>
</evidence>
<dbReference type="Pfam" id="PF03466">
    <property type="entry name" value="LysR_substrate"/>
    <property type="match status" value="1"/>
</dbReference>
<reference evidence="5" key="1">
    <citation type="journal article" date="2021" name="Gut Microbes">
        <title>A synthetic consortium of 100 gut commensals modulates the composition and function in a colon model of the microbiome of elderly subjects.</title>
        <authorList>
            <person name="Perez M."/>
            <person name="Ntemiri A."/>
            <person name="Tan H."/>
            <person name="Harris H.M.B."/>
            <person name="Roager H.M."/>
            <person name="Ribiere C."/>
            <person name="O'Toole P.W."/>
        </authorList>
    </citation>
    <scope>NUCLEOTIDE SEQUENCE</scope>
    <source>
        <strain evidence="5">MCC335</strain>
    </source>
</reference>
<dbReference type="FunFam" id="1.10.10.10:FF:000001">
    <property type="entry name" value="LysR family transcriptional regulator"/>
    <property type="match status" value="1"/>
</dbReference>
<dbReference type="AlphaFoldDB" id="A0A3E2VBB8"/>
<organism evidence="5 6">
    <name type="scientific">Enterocloster citroniae</name>
    <dbReference type="NCBI Taxonomy" id="358743"/>
    <lineage>
        <taxon>Bacteria</taxon>
        <taxon>Bacillati</taxon>
        <taxon>Bacillota</taxon>
        <taxon>Clostridia</taxon>
        <taxon>Lachnospirales</taxon>
        <taxon>Lachnospiraceae</taxon>
        <taxon>Enterocloster</taxon>
    </lineage>
</organism>
<proteinExistence type="inferred from homology"/>